<feature type="signal peptide" evidence="2">
    <location>
        <begin position="1"/>
        <end position="21"/>
    </location>
</feature>
<keyword evidence="4" id="KW-1185">Reference proteome</keyword>
<gene>
    <name evidence="3" type="ORF">GCM10010969_18200</name>
</gene>
<feature type="compositionally biased region" description="Low complexity" evidence="1">
    <location>
        <begin position="71"/>
        <end position="84"/>
    </location>
</feature>
<dbReference type="Proteomes" id="UP000606653">
    <property type="component" value="Unassembled WGS sequence"/>
</dbReference>
<name>A0ABQ2L0J4_9BACL</name>
<feature type="compositionally biased region" description="Low complexity" evidence="1">
    <location>
        <begin position="95"/>
        <end position="134"/>
    </location>
</feature>
<organism evidence="3 4">
    <name type="scientific">Saccharibacillus kuerlensis</name>
    <dbReference type="NCBI Taxonomy" id="459527"/>
    <lineage>
        <taxon>Bacteria</taxon>
        <taxon>Bacillati</taxon>
        <taxon>Bacillota</taxon>
        <taxon>Bacilli</taxon>
        <taxon>Bacillales</taxon>
        <taxon>Paenibacillaceae</taxon>
        <taxon>Saccharibacillus</taxon>
    </lineage>
</organism>
<sequence>MTKMKSLSALALTLMLTGVLAACGNDQAASPAANDAQTNAEQSIEEIPAAEDNDAHPTSEVDIEIDEEAAAEGSDASTATESTDLNTMTGDPDPADNGSGSTDSSAANSGSTNNTSTGSTNSGETAGSTGTTDSPAAAAEQTGEGTYSGLADNHTAEIEVNGQPVSYQLSEEAQAQIGKIPTDADVSFTYTEEKFDAETTVMTITDIKAAE</sequence>
<evidence type="ECO:0000313" key="3">
    <source>
        <dbReference type="EMBL" id="GGN98756.1"/>
    </source>
</evidence>
<dbReference type="PROSITE" id="PS51257">
    <property type="entry name" value="PROKAR_LIPOPROTEIN"/>
    <property type="match status" value="1"/>
</dbReference>
<accession>A0ABQ2L0J4</accession>
<feature type="region of interest" description="Disordered" evidence="1">
    <location>
        <begin position="27"/>
        <end position="153"/>
    </location>
</feature>
<proteinExistence type="predicted"/>
<evidence type="ECO:0000313" key="4">
    <source>
        <dbReference type="Proteomes" id="UP000606653"/>
    </source>
</evidence>
<keyword evidence="2" id="KW-0732">Signal</keyword>
<dbReference type="EMBL" id="BMLN01000004">
    <property type="protein sequence ID" value="GGN98756.1"/>
    <property type="molecule type" value="Genomic_DNA"/>
</dbReference>
<protein>
    <submittedName>
        <fullName evidence="3">Uncharacterized protein</fullName>
    </submittedName>
</protein>
<reference evidence="4" key="1">
    <citation type="journal article" date="2019" name="Int. J. Syst. Evol. Microbiol.">
        <title>The Global Catalogue of Microorganisms (GCM) 10K type strain sequencing project: providing services to taxonomists for standard genome sequencing and annotation.</title>
        <authorList>
            <consortium name="The Broad Institute Genomics Platform"/>
            <consortium name="The Broad Institute Genome Sequencing Center for Infectious Disease"/>
            <person name="Wu L."/>
            <person name="Ma J."/>
        </authorList>
    </citation>
    <scope>NUCLEOTIDE SEQUENCE [LARGE SCALE GENOMIC DNA]</scope>
    <source>
        <strain evidence="4">CGMCC 1.6964</strain>
    </source>
</reference>
<feature type="chain" id="PRO_5046379699" evidence="2">
    <location>
        <begin position="22"/>
        <end position="211"/>
    </location>
</feature>
<evidence type="ECO:0000256" key="1">
    <source>
        <dbReference type="SAM" id="MobiDB-lite"/>
    </source>
</evidence>
<comment type="caution">
    <text evidence="3">The sequence shown here is derived from an EMBL/GenBank/DDBJ whole genome shotgun (WGS) entry which is preliminary data.</text>
</comment>
<evidence type="ECO:0000256" key="2">
    <source>
        <dbReference type="SAM" id="SignalP"/>
    </source>
</evidence>
<dbReference type="RefSeq" id="WP_018976019.1">
    <property type="nucleotide sequence ID" value="NZ_BMLN01000004.1"/>
</dbReference>
<feature type="compositionally biased region" description="Acidic residues" evidence="1">
    <location>
        <begin position="61"/>
        <end position="70"/>
    </location>
</feature>